<dbReference type="KEGG" id="pzh:CX676_05755"/>
<evidence type="ECO:0000313" key="2">
    <source>
        <dbReference type="Proteomes" id="UP000234530"/>
    </source>
</evidence>
<reference evidence="1 2" key="1">
    <citation type="journal article" date="2013" name="Antonie Van Leeuwenhoek">
        <title>Paracoccus zhejiangensis sp. nov., isolated from activated sludge in wastewater-treatment system.</title>
        <authorList>
            <person name="Wu Z.G."/>
            <person name="Zhang D.F."/>
            <person name="Liu Y.L."/>
            <person name="Wang F."/>
            <person name="Jiang X."/>
            <person name="Li C."/>
            <person name="Li S.P."/>
            <person name="Hong Q."/>
            <person name="Li W.J."/>
        </authorList>
    </citation>
    <scope>NUCLEOTIDE SEQUENCE [LARGE SCALE GENOMIC DNA]</scope>
    <source>
        <strain evidence="1 2">J6</strain>
    </source>
</reference>
<organism evidence="1 2">
    <name type="scientific">Paracoccus zhejiangensis</name>
    <dbReference type="NCBI Taxonomy" id="1077935"/>
    <lineage>
        <taxon>Bacteria</taxon>
        <taxon>Pseudomonadati</taxon>
        <taxon>Pseudomonadota</taxon>
        <taxon>Alphaproteobacteria</taxon>
        <taxon>Rhodobacterales</taxon>
        <taxon>Paracoccaceae</taxon>
        <taxon>Paracoccus</taxon>
    </lineage>
</organism>
<dbReference type="Proteomes" id="UP000234530">
    <property type="component" value="Chromosome"/>
</dbReference>
<protein>
    <submittedName>
        <fullName evidence="1">Uncharacterized protein</fullName>
    </submittedName>
</protein>
<keyword evidence="2" id="KW-1185">Reference proteome</keyword>
<sequence>MPTVFVAGSIKIKRLHPLFVERIVNIVREGMPVIVGDADGADASVQAALVAQSAPDVTVYCTGDKPRNNLGNWNVHRVRSSEHPGTRAYFVAKDIEMAKRAEFGLMLWDAASTGTLSNVLELMAQGKKSVVFINRETRFLNVKNGEDLLDLVSYMSDGARTAADRKIRLDEKISRLTSFQYQMPV</sequence>
<accession>A0A2H5F3S0</accession>
<dbReference type="AlphaFoldDB" id="A0A2H5F3S0"/>
<dbReference type="EMBL" id="CP025430">
    <property type="protein sequence ID" value="AUH66191.1"/>
    <property type="molecule type" value="Genomic_DNA"/>
</dbReference>
<name>A0A2H5F3S0_9RHOB</name>
<evidence type="ECO:0000313" key="1">
    <source>
        <dbReference type="EMBL" id="AUH66191.1"/>
    </source>
</evidence>
<proteinExistence type="predicted"/>
<gene>
    <name evidence="1" type="ORF">CX676_05755</name>
</gene>
<dbReference type="OrthoDB" id="9788479at2"/>